<dbReference type="CDD" id="cd03263">
    <property type="entry name" value="ABC_subfamily_A"/>
    <property type="match status" value="1"/>
</dbReference>
<dbReference type="PANTHER" id="PTHR19229:SF36">
    <property type="entry name" value="ATP-BINDING CASSETTE SUB-FAMILY A MEMBER 2"/>
    <property type="match status" value="1"/>
</dbReference>
<dbReference type="SUPFAM" id="SSF52540">
    <property type="entry name" value="P-loop containing nucleoside triphosphate hydrolases"/>
    <property type="match status" value="1"/>
</dbReference>
<keyword evidence="3" id="KW-0812">Transmembrane</keyword>
<accession>A0A183IFS7</accession>
<proteinExistence type="predicted"/>
<evidence type="ECO:0000256" key="1">
    <source>
        <dbReference type="ARBA" id="ARBA00022448"/>
    </source>
</evidence>
<dbReference type="Pfam" id="PF00005">
    <property type="entry name" value="ABC_tran"/>
    <property type="match status" value="1"/>
</dbReference>
<feature type="transmembrane region" description="Helical" evidence="3">
    <location>
        <begin position="271"/>
        <end position="292"/>
    </location>
</feature>
<feature type="transmembrane region" description="Helical" evidence="3">
    <location>
        <begin position="213"/>
        <end position="231"/>
    </location>
</feature>
<dbReference type="AlphaFoldDB" id="A0A183IFS7"/>
<evidence type="ECO:0000259" key="4">
    <source>
        <dbReference type="PROSITE" id="PS50893"/>
    </source>
</evidence>
<dbReference type="GO" id="GO:0005524">
    <property type="term" value="F:ATP binding"/>
    <property type="evidence" value="ECO:0007669"/>
    <property type="project" value="InterPro"/>
</dbReference>
<evidence type="ECO:0000313" key="7">
    <source>
        <dbReference type="WBParaSite" id="SBAD_0000258801-mRNA-1"/>
    </source>
</evidence>
<evidence type="ECO:0000256" key="3">
    <source>
        <dbReference type="SAM" id="Phobius"/>
    </source>
</evidence>
<dbReference type="InterPro" id="IPR003439">
    <property type="entry name" value="ABC_transporter-like_ATP-bd"/>
</dbReference>
<feature type="transmembrane region" description="Helical" evidence="3">
    <location>
        <begin position="238"/>
        <end position="259"/>
    </location>
</feature>
<dbReference type="WBParaSite" id="SBAD_0000258801-mRNA-1">
    <property type="protein sequence ID" value="SBAD_0000258801-mRNA-1"/>
    <property type="gene ID" value="SBAD_0000258801"/>
</dbReference>
<sequence length="601" mass="66954">MPAIVVSPYVYGDSNEVFISRWLGPCNFSSVSWSSSNCTAVDAERFGGFSAGVPESSSICGNFDPVKRNATRLIDLLKALCETSVISNCTVILEHLPLFSDFIESVLCKFPAKTFVKVWFNNRGWISLPAYMNALYNAMLRHHLPSNANPLDYGITLINHPLNLTAAQKLQSSSRMPVIDMMKPMVFLLSMTAVASTFVVFEVEEKMSGAKAMQLIAGVNPCLYVTVNILWDLVEKRISFIFCSMLAMTVIAHLCSTFIQIPSMGAIKFMVANYFAGAIGVFVTFLFMNLSLQFPVYRKHWYNSKNLVTAVNKLSFDVYAGECFGFLGVNGAGKTSTFSMLTGKSSITSGKAFIYNQSLALEIETMTGIRSAEASVYAADWKYHTDNRSSNLRRWLAVVVDDLIKLLHLEPFADRLSCKYSGGNKRKLSTAIALCGMPQLIFLDEPSTGMDPASKRLLWNCLLKLVKSGRSLMLTSHSMEECEALCSRVGIMVKGRLQCTGTIQELKSRYGSGYSMSIRLKRGHEDQQQALTAHFRSRFDDIRVTDRFANVVKYRLPSEQNSLSDILDCILNAYDNFPVENYSLSQTSLDDVFINFAQITS</sequence>
<dbReference type="InterPro" id="IPR027417">
    <property type="entry name" value="P-loop_NTPase"/>
</dbReference>
<keyword evidence="3" id="KW-0472">Membrane</keyword>
<feature type="transmembrane region" description="Helical" evidence="3">
    <location>
        <begin position="185"/>
        <end position="201"/>
    </location>
</feature>
<feature type="domain" description="ABC transporter" evidence="4">
    <location>
        <begin position="292"/>
        <end position="519"/>
    </location>
</feature>
<dbReference type="PROSITE" id="PS50893">
    <property type="entry name" value="ABC_TRANSPORTER_2"/>
    <property type="match status" value="1"/>
</dbReference>
<gene>
    <name evidence="5" type="ORF">SBAD_LOCUS2471</name>
</gene>
<dbReference type="GO" id="GO:0016020">
    <property type="term" value="C:membrane"/>
    <property type="evidence" value="ECO:0007669"/>
    <property type="project" value="InterPro"/>
</dbReference>
<dbReference type="EMBL" id="UZAM01007241">
    <property type="protein sequence ID" value="VDO97719.1"/>
    <property type="molecule type" value="Genomic_DNA"/>
</dbReference>
<dbReference type="PANTHER" id="PTHR19229">
    <property type="entry name" value="ATP-BINDING CASSETTE TRANSPORTER SUBFAMILY A ABCA"/>
    <property type="match status" value="1"/>
</dbReference>
<keyword evidence="6" id="KW-1185">Reference proteome</keyword>
<dbReference type="GO" id="GO:0005319">
    <property type="term" value="F:lipid transporter activity"/>
    <property type="evidence" value="ECO:0007669"/>
    <property type="project" value="TreeGrafter"/>
</dbReference>
<dbReference type="GO" id="GO:0140359">
    <property type="term" value="F:ABC-type transporter activity"/>
    <property type="evidence" value="ECO:0007669"/>
    <property type="project" value="InterPro"/>
</dbReference>
<evidence type="ECO:0000313" key="5">
    <source>
        <dbReference type="EMBL" id="VDO97719.1"/>
    </source>
</evidence>
<evidence type="ECO:0000313" key="6">
    <source>
        <dbReference type="Proteomes" id="UP000270296"/>
    </source>
</evidence>
<dbReference type="GO" id="GO:0016887">
    <property type="term" value="F:ATP hydrolysis activity"/>
    <property type="evidence" value="ECO:0007669"/>
    <property type="project" value="InterPro"/>
</dbReference>
<dbReference type="InterPro" id="IPR026082">
    <property type="entry name" value="ABCA"/>
</dbReference>
<protein>
    <submittedName>
        <fullName evidence="7">ABC transporter domain-containing protein</fullName>
    </submittedName>
</protein>
<keyword evidence="2" id="KW-0677">Repeat</keyword>
<dbReference type="Pfam" id="PF23321">
    <property type="entry name" value="R1_ABCA1"/>
    <property type="match status" value="1"/>
</dbReference>
<keyword evidence="3" id="KW-1133">Transmembrane helix</keyword>
<dbReference type="Gene3D" id="3.40.50.300">
    <property type="entry name" value="P-loop containing nucleotide triphosphate hydrolases"/>
    <property type="match status" value="1"/>
</dbReference>
<reference evidence="7" key="1">
    <citation type="submission" date="2016-06" db="UniProtKB">
        <authorList>
            <consortium name="WormBaseParasite"/>
        </authorList>
    </citation>
    <scope>IDENTIFICATION</scope>
</reference>
<reference evidence="5 6" key="2">
    <citation type="submission" date="2018-11" db="EMBL/GenBank/DDBJ databases">
        <authorList>
            <consortium name="Pathogen Informatics"/>
        </authorList>
    </citation>
    <scope>NUCLEOTIDE SEQUENCE [LARGE SCALE GENOMIC DNA]</scope>
</reference>
<dbReference type="OrthoDB" id="5854680at2759"/>
<keyword evidence="1" id="KW-0813">Transport</keyword>
<organism evidence="7">
    <name type="scientific">Soboliphyme baturini</name>
    <dbReference type="NCBI Taxonomy" id="241478"/>
    <lineage>
        <taxon>Eukaryota</taxon>
        <taxon>Metazoa</taxon>
        <taxon>Ecdysozoa</taxon>
        <taxon>Nematoda</taxon>
        <taxon>Enoplea</taxon>
        <taxon>Dorylaimia</taxon>
        <taxon>Dioctophymatida</taxon>
        <taxon>Dioctophymatoidea</taxon>
        <taxon>Soboliphymatidae</taxon>
        <taxon>Soboliphyme</taxon>
    </lineage>
</organism>
<evidence type="ECO:0000256" key="2">
    <source>
        <dbReference type="ARBA" id="ARBA00022737"/>
    </source>
</evidence>
<name>A0A183IFS7_9BILA</name>
<dbReference type="Proteomes" id="UP000270296">
    <property type="component" value="Unassembled WGS sequence"/>
</dbReference>
<dbReference type="InterPro" id="IPR056264">
    <property type="entry name" value="R2_ABCA1-4-like"/>
</dbReference>